<protein>
    <recommendedName>
        <fullName evidence="1">Mycothiol-dependent maleylpyruvate isomerase metal-binding domain-containing protein</fullName>
    </recommendedName>
</protein>
<dbReference type="NCBIfam" id="TIGR03086">
    <property type="entry name" value="TIGR03086 family metal-binding protein"/>
    <property type="match status" value="1"/>
</dbReference>
<gene>
    <name evidence="2" type="ORF">MSEDJ_06890</name>
</gene>
<dbReference type="Proteomes" id="UP000467193">
    <property type="component" value="Chromosome"/>
</dbReference>
<feature type="domain" description="Mycothiol-dependent maleylpyruvate isomerase metal-binding" evidence="1">
    <location>
        <begin position="6"/>
        <end position="128"/>
    </location>
</feature>
<dbReference type="InterPro" id="IPR017517">
    <property type="entry name" value="Maleyloyr_isom"/>
</dbReference>
<dbReference type="NCBIfam" id="TIGR03083">
    <property type="entry name" value="maleylpyruvate isomerase family mycothiol-dependent enzyme"/>
    <property type="match status" value="1"/>
</dbReference>
<dbReference type="GO" id="GO:0046872">
    <property type="term" value="F:metal ion binding"/>
    <property type="evidence" value="ECO:0007669"/>
    <property type="project" value="InterPro"/>
</dbReference>
<dbReference type="SUPFAM" id="SSF109854">
    <property type="entry name" value="DinB/YfiT-like putative metalloenzymes"/>
    <property type="match status" value="1"/>
</dbReference>
<name>A0A7I7QJU9_9MYCO</name>
<dbReference type="Pfam" id="PF11716">
    <property type="entry name" value="MDMPI_N"/>
    <property type="match status" value="1"/>
</dbReference>
<evidence type="ECO:0000313" key="2">
    <source>
        <dbReference type="EMBL" id="BBY26593.1"/>
    </source>
</evidence>
<keyword evidence="3" id="KW-1185">Reference proteome</keyword>
<dbReference type="InterPro" id="IPR024344">
    <property type="entry name" value="MDMPI_metal-binding"/>
</dbReference>
<evidence type="ECO:0000259" key="1">
    <source>
        <dbReference type="Pfam" id="PF11716"/>
    </source>
</evidence>
<organism evidence="2 3">
    <name type="scientific">Mycolicibacterium sediminis</name>
    <dbReference type="NCBI Taxonomy" id="1286180"/>
    <lineage>
        <taxon>Bacteria</taxon>
        <taxon>Bacillati</taxon>
        <taxon>Actinomycetota</taxon>
        <taxon>Actinomycetes</taxon>
        <taxon>Mycobacteriales</taxon>
        <taxon>Mycobacteriaceae</taxon>
        <taxon>Mycolicibacterium</taxon>
    </lineage>
</organism>
<dbReference type="InterPro" id="IPR017520">
    <property type="entry name" value="CHP03086"/>
</dbReference>
<dbReference type="InterPro" id="IPR034660">
    <property type="entry name" value="DinB/YfiT-like"/>
</dbReference>
<dbReference type="AlphaFoldDB" id="A0A7I7QJU9"/>
<dbReference type="KEGG" id="msei:MSEDJ_06890"/>
<sequence>MIDMTTACTRTSALLGAIRDDQLDAATPCEHLSLRELVAHVGSLGVAFAAAARKDLGELTDAPPADGGYVLDDDWRERYPRNLAGLAVAWGDQAAWQGMTRIAGLDMPGDVVAMIALGEVTIHGWDIAVATGQDYEVRDADAEAVLGYVTTFAADGPVDGLFGPPVEVGPAASPFERALAVSGRDPRWSAH</sequence>
<dbReference type="EMBL" id="AP022588">
    <property type="protein sequence ID" value="BBY26593.1"/>
    <property type="molecule type" value="Genomic_DNA"/>
</dbReference>
<accession>A0A7I7QJU9</accession>
<dbReference type="Gene3D" id="1.20.120.450">
    <property type="entry name" value="dinb family like domain"/>
    <property type="match status" value="1"/>
</dbReference>
<proteinExistence type="predicted"/>
<reference evidence="2 3" key="1">
    <citation type="journal article" date="2019" name="Emerg. Microbes Infect.">
        <title>Comprehensive subspecies identification of 175 nontuberculous mycobacteria species based on 7547 genomic profiles.</title>
        <authorList>
            <person name="Matsumoto Y."/>
            <person name="Kinjo T."/>
            <person name="Motooka D."/>
            <person name="Nabeya D."/>
            <person name="Jung N."/>
            <person name="Uechi K."/>
            <person name="Horii T."/>
            <person name="Iida T."/>
            <person name="Fujita J."/>
            <person name="Nakamura S."/>
        </authorList>
    </citation>
    <scope>NUCLEOTIDE SEQUENCE [LARGE SCALE GENOMIC DNA]</scope>
    <source>
        <strain evidence="2 3">JCM 17899</strain>
    </source>
</reference>
<evidence type="ECO:0000313" key="3">
    <source>
        <dbReference type="Proteomes" id="UP000467193"/>
    </source>
</evidence>